<evidence type="ECO:0000313" key="2">
    <source>
        <dbReference type="Proteomes" id="UP001230649"/>
    </source>
</evidence>
<gene>
    <name evidence="1" type="ORF">QFC20_007559</name>
</gene>
<keyword evidence="2" id="KW-1185">Reference proteome</keyword>
<comment type="caution">
    <text evidence="1">The sequence shown here is derived from an EMBL/GenBank/DDBJ whole genome shotgun (WGS) entry which is preliminary data.</text>
</comment>
<proteinExistence type="predicted"/>
<organism evidence="1 2">
    <name type="scientific">Naganishia adeliensis</name>
    <dbReference type="NCBI Taxonomy" id="92952"/>
    <lineage>
        <taxon>Eukaryota</taxon>
        <taxon>Fungi</taxon>
        <taxon>Dikarya</taxon>
        <taxon>Basidiomycota</taxon>
        <taxon>Agaricomycotina</taxon>
        <taxon>Tremellomycetes</taxon>
        <taxon>Filobasidiales</taxon>
        <taxon>Filobasidiaceae</taxon>
        <taxon>Naganishia</taxon>
    </lineage>
</organism>
<sequence>MKVIITGASGVLGRAATKHFHAKGDTVVPLSFSRITSPPSLPAYQKLDLLDFDATRDFFREENEKGKIDVILHCAAERRPDVAEQDPERAERLNKDAVAVIAELAEDIGCLMIYVSTDYVFDGKNPPYNPGDKPNPLNLYGKLKEAGEQAVLASRASSKRGSQVGSGSIVLRVPLLYVQLELAAETLRSHSIRRYGEVEFNSETAVNIFVDVIEDQSGKTYKMDHFAVRFPTCVEDVARVMYDLSHHSKPLPPIVHFSAQKPYTKYEMTRLIASYLDLPYHPCHPGFHGPVDVAKPDRASGPGNTQLSVEALENEVGISAKEEKGFEKLVEGVGGASQGGKGLSEGRNETNDVYEVFPVETRVASLDIR</sequence>
<evidence type="ECO:0000313" key="1">
    <source>
        <dbReference type="EMBL" id="KAJ9091732.1"/>
    </source>
</evidence>
<protein>
    <submittedName>
        <fullName evidence="1">Uncharacterized protein</fullName>
    </submittedName>
</protein>
<accession>A0ACC2UXP5</accession>
<name>A0ACC2UXP5_9TREE</name>
<reference evidence="1" key="1">
    <citation type="submission" date="2023-04" db="EMBL/GenBank/DDBJ databases">
        <title>Draft Genome sequencing of Naganishia species isolated from polar environments using Oxford Nanopore Technology.</title>
        <authorList>
            <person name="Leo P."/>
            <person name="Venkateswaran K."/>
        </authorList>
    </citation>
    <scope>NUCLEOTIDE SEQUENCE</scope>
    <source>
        <strain evidence="1">MNA-CCFEE 5262</strain>
    </source>
</reference>
<dbReference type="EMBL" id="JASBWS010000192">
    <property type="protein sequence ID" value="KAJ9091732.1"/>
    <property type="molecule type" value="Genomic_DNA"/>
</dbReference>
<dbReference type="Proteomes" id="UP001230649">
    <property type="component" value="Unassembled WGS sequence"/>
</dbReference>